<comment type="caution">
    <text evidence="2">The sequence shown here is derived from an EMBL/GenBank/DDBJ whole genome shotgun (WGS) entry which is preliminary data.</text>
</comment>
<sequence length="89" mass="10253">MKKFANTIRMLLSLKCDESHELISSGFDKDLSGVERWSVRLHLIACKPCRSVGRKLRHLHKIALSRSDQPATLSAEARERIRQKIINEK</sequence>
<keyword evidence="3" id="KW-1185">Reference proteome</keyword>
<organism evidence="2 3">
    <name type="scientific">Thalassoglobus neptunius</name>
    <dbReference type="NCBI Taxonomy" id="1938619"/>
    <lineage>
        <taxon>Bacteria</taxon>
        <taxon>Pseudomonadati</taxon>
        <taxon>Planctomycetota</taxon>
        <taxon>Planctomycetia</taxon>
        <taxon>Planctomycetales</taxon>
        <taxon>Planctomycetaceae</taxon>
        <taxon>Thalassoglobus</taxon>
    </lineage>
</organism>
<evidence type="ECO:0000259" key="1">
    <source>
        <dbReference type="Pfam" id="PF13490"/>
    </source>
</evidence>
<dbReference type="AlphaFoldDB" id="A0A5C5V8V0"/>
<dbReference type="EMBL" id="SIHI01000079">
    <property type="protein sequence ID" value="TWT35024.1"/>
    <property type="molecule type" value="Genomic_DNA"/>
</dbReference>
<protein>
    <recommendedName>
        <fullName evidence="1">Putative zinc-finger domain-containing protein</fullName>
    </recommendedName>
</protein>
<feature type="domain" description="Putative zinc-finger" evidence="1">
    <location>
        <begin position="16"/>
        <end position="50"/>
    </location>
</feature>
<dbReference type="Proteomes" id="UP000317243">
    <property type="component" value="Unassembled WGS sequence"/>
</dbReference>
<dbReference type="InterPro" id="IPR027383">
    <property type="entry name" value="Znf_put"/>
</dbReference>
<reference evidence="2 3" key="1">
    <citation type="submission" date="2019-02" db="EMBL/GenBank/DDBJ databases">
        <title>Deep-cultivation of Planctomycetes and their phenomic and genomic characterization uncovers novel biology.</title>
        <authorList>
            <person name="Wiegand S."/>
            <person name="Jogler M."/>
            <person name="Boedeker C."/>
            <person name="Pinto D."/>
            <person name="Vollmers J."/>
            <person name="Rivas-Marin E."/>
            <person name="Kohn T."/>
            <person name="Peeters S.H."/>
            <person name="Heuer A."/>
            <person name="Rast P."/>
            <person name="Oberbeckmann S."/>
            <person name="Bunk B."/>
            <person name="Jeske O."/>
            <person name="Meyerdierks A."/>
            <person name="Storesund J.E."/>
            <person name="Kallscheuer N."/>
            <person name="Luecker S."/>
            <person name="Lage O.M."/>
            <person name="Pohl T."/>
            <person name="Merkel B.J."/>
            <person name="Hornburger P."/>
            <person name="Mueller R.-W."/>
            <person name="Bruemmer F."/>
            <person name="Labrenz M."/>
            <person name="Spormann A.M."/>
            <person name="Op Den Camp H."/>
            <person name="Overmann J."/>
            <person name="Amann R."/>
            <person name="Jetten M.S.M."/>
            <person name="Mascher T."/>
            <person name="Medema M.H."/>
            <person name="Devos D.P."/>
            <person name="Kaster A.-K."/>
            <person name="Ovreas L."/>
            <person name="Rohde M."/>
            <person name="Galperin M.Y."/>
            <person name="Jogler C."/>
        </authorList>
    </citation>
    <scope>NUCLEOTIDE SEQUENCE [LARGE SCALE GENOMIC DNA]</scope>
    <source>
        <strain evidence="2 3">KOR42</strain>
    </source>
</reference>
<dbReference type="OrthoDB" id="288331at2"/>
<accession>A0A5C5V8V0</accession>
<proteinExistence type="predicted"/>
<dbReference type="Pfam" id="PF13490">
    <property type="entry name" value="zf-HC2"/>
    <property type="match status" value="1"/>
</dbReference>
<evidence type="ECO:0000313" key="2">
    <source>
        <dbReference type="EMBL" id="TWT35024.1"/>
    </source>
</evidence>
<name>A0A5C5V8V0_9PLAN</name>
<gene>
    <name evidence="2" type="ORF">KOR42_53040</name>
</gene>
<evidence type="ECO:0000313" key="3">
    <source>
        <dbReference type="Proteomes" id="UP000317243"/>
    </source>
</evidence>